<evidence type="ECO:0000256" key="1">
    <source>
        <dbReference type="SAM" id="MobiDB-lite"/>
    </source>
</evidence>
<keyword evidence="3" id="KW-1185">Reference proteome</keyword>
<dbReference type="AlphaFoldDB" id="A0A9Q8SK14"/>
<accession>A0A9Q8SK14</accession>
<reference evidence="2" key="1">
    <citation type="journal article" date="2021" name="Mol. Plant Microbe Interact.">
        <title>Complete Genome Sequence of the Plant-Pathogenic Fungus Colletotrichum lupini.</title>
        <authorList>
            <person name="Baroncelli R."/>
            <person name="Pensec F."/>
            <person name="Da Lio D."/>
            <person name="Boufleur T."/>
            <person name="Vicente I."/>
            <person name="Sarrocco S."/>
            <person name="Picot A."/>
            <person name="Baraldi E."/>
            <person name="Sukno S."/>
            <person name="Thon M."/>
            <person name="Le Floch G."/>
        </authorList>
    </citation>
    <scope>NUCLEOTIDE SEQUENCE</scope>
    <source>
        <strain evidence="2">IMI 504893</strain>
    </source>
</reference>
<evidence type="ECO:0000313" key="3">
    <source>
        <dbReference type="Proteomes" id="UP000830671"/>
    </source>
</evidence>
<feature type="region of interest" description="Disordered" evidence="1">
    <location>
        <begin position="49"/>
        <end position="89"/>
    </location>
</feature>
<name>A0A9Q8SK14_9PEZI</name>
<sequence>MKKVFWRSASCSLPCARTDLAPTERLMQASGALLVAKVSVANLISTLPTADMFDGGAPQQTSTTSSTSRSHKASSFLPRNHRQAGAWGT</sequence>
<dbReference type="KEGG" id="clup:CLUP02_04288"/>
<dbReference type="RefSeq" id="XP_049140447.1">
    <property type="nucleotide sequence ID" value="XM_049283304.1"/>
</dbReference>
<dbReference type="GeneID" id="73338314"/>
<dbReference type="Proteomes" id="UP000830671">
    <property type="component" value="Chromosome 2"/>
</dbReference>
<gene>
    <name evidence="2" type="ORF">CLUP02_04288</name>
</gene>
<organism evidence="2 3">
    <name type="scientific">Colletotrichum lupini</name>
    <dbReference type="NCBI Taxonomy" id="145971"/>
    <lineage>
        <taxon>Eukaryota</taxon>
        <taxon>Fungi</taxon>
        <taxon>Dikarya</taxon>
        <taxon>Ascomycota</taxon>
        <taxon>Pezizomycotina</taxon>
        <taxon>Sordariomycetes</taxon>
        <taxon>Hypocreomycetidae</taxon>
        <taxon>Glomerellales</taxon>
        <taxon>Glomerellaceae</taxon>
        <taxon>Colletotrichum</taxon>
        <taxon>Colletotrichum acutatum species complex</taxon>
    </lineage>
</organism>
<protein>
    <submittedName>
        <fullName evidence="2">Uncharacterized protein</fullName>
    </submittedName>
</protein>
<proteinExistence type="predicted"/>
<dbReference type="EMBL" id="CP019474">
    <property type="protein sequence ID" value="UQC78811.1"/>
    <property type="molecule type" value="Genomic_DNA"/>
</dbReference>
<evidence type="ECO:0000313" key="2">
    <source>
        <dbReference type="EMBL" id="UQC78811.1"/>
    </source>
</evidence>